<keyword evidence="3" id="KW-1185">Reference proteome</keyword>
<feature type="chain" id="PRO_5046420187" evidence="1">
    <location>
        <begin position="19"/>
        <end position="60"/>
    </location>
</feature>
<evidence type="ECO:0000256" key="1">
    <source>
        <dbReference type="SAM" id="SignalP"/>
    </source>
</evidence>
<evidence type="ECO:0000313" key="2">
    <source>
        <dbReference type="EMBL" id="KAK8023818.1"/>
    </source>
</evidence>
<evidence type="ECO:0000313" key="3">
    <source>
        <dbReference type="Proteomes" id="UP001444661"/>
    </source>
</evidence>
<accession>A0ABR1S114</accession>
<protein>
    <submittedName>
        <fullName evidence="2">Uncharacterized protein</fullName>
    </submittedName>
</protein>
<organism evidence="2 3">
    <name type="scientific">Apiospora rasikravindrae</name>
    <dbReference type="NCBI Taxonomy" id="990691"/>
    <lineage>
        <taxon>Eukaryota</taxon>
        <taxon>Fungi</taxon>
        <taxon>Dikarya</taxon>
        <taxon>Ascomycota</taxon>
        <taxon>Pezizomycotina</taxon>
        <taxon>Sordariomycetes</taxon>
        <taxon>Xylariomycetidae</taxon>
        <taxon>Amphisphaeriales</taxon>
        <taxon>Apiosporaceae</taxon>
        <taxon>Apiospora</taxon>
    </lineage>
</organism>
<dbReference type="EMBL" id="JAQQWK010000011">
    <property type="protein sequence ID" value="KAK8023818.1"/>
    <property type="molecule type" value="Genomic_DNA"/>
</dbReference>
<name>A0ABR1S114_9PEZI</name>
<proteinExistence type="predicted"/>
<dbReference type="Proteomes" id="UP001444661">
    <property type="component" value="Unassembled WGS sequence"/>
</dbReference>
<feature type="signal peptide" evidence="1">
    <location>
        <begin position="1"/>
        <end position="18"/>
    </location>
</feature>
<gene>
    <name evidence="2" type="ORF">PG993_011884</name>
</gene>
<reference evidence="2 3" key="1">
    <citation type="submission" date="2023-01" db="EMBL/GenBank/DDBJ databases">
        <title>Analysis of 21 Apiospora genomes using comparative genomics revels a genus with tremendous synthesis potential of carbohydrate active enzymes and secondary metabolites.</title>
        <authorList>
            <person name="Sorensen T."/>
        </authorList>
    </citation>
    <scope>NUCLEOTIDE SEQUENCE [LARGE SCALE GENOMIC DNA]</scope>
    <source>
        <strain evidence="2 3">CBS 33761</strain>
    </source>
</reference>
<keyword evidence="1" id="KW-0732">Signal</keyword>
<comment type="caution">
    <text evidence="2">The sequence shown here is derived from an EMBL/GenBank/DDBJ whole genome shotgun (WGS) entry which is preliminary data.</text>
</comment>
<sequence length="60" mass="6175">MQIITMLASLLLGAAVLGAPLSKRNGNLEPVEYATGSLNTEKDNAGGTGFATKGFGIHTR</sequence>